<dbReference type="InterPro" id="IPR029058">
    <property type="entry name" value="AB_hydrolase_fold"/>
</dbReference>
<comment type="caution">
    <text evidence="2">The sequence shown here is derived from an EMBL/GenBank/DDBJ whole genome shotgun (WGS) entry which is preliminary data.</text>
</comment>
<dbReference type="RefSeq" id="WP_066625379.1">
    <property type="nucleotide sequence ID" value="NZ_JBHSYQ010000003.1"/>
</dbReference>
<accession>A0ABW2DF31</accession>
<sequence length="231" mass="26060">MEPLLLLHGALGAQSQFEPLLPLLPAQVPVYSFNFEGHGGAGMPGGPFRIETFVQQLLEWINDRGFTKVNVFGFSMGGYVALEAARQRPENFSSIFTLATKFAWSPEAATHETSRLRPDVVTEKLPAFAQTLEERHAPQNWEEVMLRTAEMMLHLGQVPLLKPEQLSQVPVPVRIAIGDRDQIVTVEESLAVYKQLPQAELQVFPNTRHPLEQLDWPMLAQALQHFFKYAF</sequence>
<organism evidence="2 3">
    <name type="scientific">Rufibacter roseus</name>
    <dbReference type="NCBI Taxonomy" id="1567108"/>
    <lineage>
        <taxon>Bacteria</taxon>
        <taxon>Pseudomonadati</taxon>
        <taxon>Bacteroidota</taxon>
        <taxon>Cytophagia</taxon>
        <taxon>Cytophagales</taxon>
        <taxon>Hymenobacteraceae</taxon>
        <taxon>Rufibacter</taxon>
    </lineage>
</organism>
<dbReference type="InterPro" id="IPR000073">
    <property type="entry name" value="AB_hydrolase_1"/>
</dbReference>
<gene>
    <name evidence="2" type="ORF">ACFQHR_02495</name>
</gene>
<name>A0ABW2DF31_9BACT</name>
<dbReference type="SUPFAM" id="SSF53474">
    <property type="entry name" value="alpha/beta-Hydrolases"/>
    <property type="match status" value="1"/>
</dbReference>
<protein>
    <submittedName>
        <fullName evidence="2">Alpha/beta fold hydrolase</fullName>
    </submittedName>
</protein>
<dbReference type="Pfam" id="PF12697">
    <property type="entry name" value="Abhydrolase_6"/>
    <property type="match status" value="1"/>
</dbReference>
<dbReference type="Proteomes" id="UP001596405">
    <property type="component" value="Unassembled WGS sequence"/>
</dbReference>
<evidence type="ECO:0000313" key="2">
    <source>
        <dbReference type="EMBL" id="MFC6996472.1"/>
    </source>
</evidence>
<dbReference type="EMBL" id="JBHSYQ010000003">
    <property type="protein sequence ID" value="MFC6996472.1"/>
    <property type="molecule type" value="Genomic_DNA"/>
</dbReference>
<feature type="domain" description="AB hydrolase-1" evidence="1">
    <location>
        <begin position="4"/>
        <end position="216"/>
    </location>
</feature>
<dbReference type="InterPro" id="IPR050266">
    <property type="entry name" value="AB_hydrolase_sf"/>
</dbReference>
<dbReference type="PANTHER" id="PTHR43798">
    <property type="entry name" value="MONOACYLGLYCEROL LIPASE"/>
    <property type="match status" value="1"/>
</dbReference>
<keyword evidence="2" id="KW-0378">Hydrolase</keyword>
<evidence type="ECO:0000313" key="3">
    <source>
        <dbReference type="Proteomes" id="UP001596405"/>
    </source>
</evidence>
<reference evidence="3" key="1">
    <citation type="journal article" date="2019" name="Int. J. Syst. Evol. Microbiol.">
        <title>The Global Catalogue of Microorganisms (GCM) 10K type strain sequencing project: providing services to taxonomists for standard genome sequencing and annotation.</title>
        <authorList>
            <consortium name="The Broad Institute Genomics Platform"/>
            <consortium name="The Broad Institute Genome Sequencing Center for Infectious Disease"/>
            <person name="Wu L."/>
            <person name="Ma J."/>
        </authorList>
    </citation>
    <scope>NUCLEOTIDE SEQUENCE [LARGE SCALE GENOMIC DNA]</scope>
    <source>
        <strain evidence="3">CGMCC 4.7393</strain>
    </source>
</reference>
<dbReference type="PANTHER" id="PTHR43798:SF5">
    <property type="entry name" value="MONOACYLGLYCEROL LIPASE ABHD6"/>
    <property type="match status" value="1"/>
</dbReference>
<proteinExistence type="predicted"/>
<keyword evidence="3" id="KW-1185">Reference proteome</keyword>
<dbReference type="GO" id="GO:0016787">
    <property type="term" value="F:hydrolase activity"/>
    <property type="evidence" value="ECO:0007669"/>
    <property type="project" value="UniProtKB-KW"/>
</dbReference>
<dbReference type="Gene3D" id="3.40.50.1820">
    <property type="entry name" value="alpha/beta hydrolase"/>
    <property type="match status" value="1"/>
</dbReference>
<evidence type="ECO:0000259" key="1">
    <source>
        <dbReference type="Pfam" id="PF12697"/>
    </source>
</evidence>